<gene>
    <name evidence="1" type="ORF">CR513_02442</name>
</gene>
<dbReference type="EMBL" id="QJKJ01000418">
    <property type="protein sequence ID" value="RDY12721.1"/>
    <property type="molecule type" value="Genomic_DNA"/>
</dbReference>
<dbReference type="Proteomes" id="UP000257109">
    <property type="component" value="Unassembled WGS sequence"/>
</dbReference>
<dbReference type="OrthoDB" id="1192411at2759"/>
<organism evidence="1 2">
    <name type="scientific">Mucuna pruriens</name>
    <name type="common">Velvet bean</name>
    <name type="synonym">Dolichos pruriens</name>
    <dbReference type="NCBI Taxonomy" id="157652"/>
    <lineage>
        <taxon>Eukaryota</taxon>
        <taxon>Viridiplantae</taxon>
        <taxon>Streptophyta</taxon>
        <taxon>Embryophyta</taxon>
        <taxon>Tracheophyta</taxon>
        <taxon>Spermatophyta</taxon>
        <taxon>Magnoliopsida</taxon>
        <taxon>eudicotyledons</taxon>
        <taxon>Gunneridae</taxon>
        <taxon>Pentapetalae</taxon>
        <taxon>rosids</taxon>
        <taxon>fabids</taxon>
        <taxon>Fabales</taxon>
        <taxon>Fabaceae</taxon>
        <taxon>Papilionoideae</taxon>
        <taxon>50 kb inversion clade</taxon>
        <taxon>NPAAA clade</taxon>
        <taxon>indigoferoid/millettioid clade</taxon>
        <taxon>Phaseoleae</taxon>
        <taxon>Mucuna</taxon>
    </lineage>
</organism>
<proteinExistence type="predicted"/>
<name>A0A371ICE8_MUCPR</name>
<accession>A0A371ICE8</accession>
<evidence type="ECO:0000313" key="2">
    <source>
        <dbReference type="Proteomes" id="UP000257109"/>
    </source>
</evidence>
<sequence>MKLFGDKKRVIEIEHNHVQHERNKYIEINKHFIKQNLEEKIIKFHFVQFEDQFADMLTKTVSSKSYLFNTTLVKYVLTFAYSPSLQEMLERGLVLLQLKANLSKTQHFMKKFANKG</sequence>
<protein>
    <recommendedName>
        <fullName evidence="3">Copia protein</fullName>
    </recommendedName>
</protein>
<comment type="caution">
    <text evidence="1">The sequence shown here is derived from an EMBL/GenBank/DDBJ whole genome shotgun (WGS) entry which is preliminary data.</text>
</comment>
<feature type="non-terminal residue" evidence="1">
    <location>
        <position position="1"/>
    </location>
</feature>
<reference evidence="1" key="1">
    <citation type="submission" date="2018-05" db="EMBL/GenBank/DDBJ databases">
        <title>Draft genome of Mucuna pruriens seed.</title>
        <authorList>
            <person name="Nnadi N.E."/>
            <person name="Vos R."/>
            <person name="Hasami M.H."/>
            <person name="Devisetty U.K."/>
            <person name="Aguiy J.C."/>
        </authorList>
    </citation>
    <scope>NUCLEOTIDE SEQUENCE [LARGE SCALE GENOMIC DNA]</scope>
    <source>
        <strain evidence="1">JCA_2017</strain>
    </source>
</reference>
<evidence type="ECO:0008006" key="3">
    <source>
        <dbReference type="Google" id="ProtNLM"/>
    </source>
</evidence>
<dbReference type="CDD" id="cd09272">
    <property type="entry name" value="RNase_HI_RT_Ty1"/>
    <property type="match status" value="1"/>
</dbReference>
<keyword evidence="2" id="KW-1185">Reference proteome</keyword>
<evidence type="ECO:0000313" key="1">
    <source>
        <dbReference type="EMBL" id="RDY12721.1"/>
    </source>
</evidence>
<dbReference type="AlphaFoldDB" id="A0A371ICE8"/>